<comment type="similarity">
    <text evidence="4">Belongs to the class I-like SAM-binding methyltransferase superfamily. CmoM family.</text>
</comment>
<feature type="binding site" evidence="4">
    <location>
        <position position="118"/>
    </location>
    <ligand>
        <name>S-adenosyl-L-methionine</name>
        <dbReference type="ChEBI" id="CHEBI:59789"/>
    </ligand>
</feature>
<dbReference type="HAMAP" id="MF_02057">
    <property type="entry name" value="tRNA_methyltr_CmoM"/>
    <property type="match status" value="1"/>
</dbReference>
<dbReference type="OrthoDB" id="4697647at2"/>
<protein>
    <recommendedName>
        <fullName evidence="4">tRNA 5-carboxymethoxyuridine methyltransferase</fullName>
        <ecNumber evidence="4">2.1.1.-</ecNumber>
    </recommendedName>
    <alternativeName>
        <fullName evidence="4">cmo5U methyltransferase</fullName>
    </alternativeName>
</protein>
<evidence type="ECO:0000313" key="7">
    <source>
        <dbReference type="Proteomes" id="UP000288279"/>
    </source>
</evidence>
<dbReference type="Pfam" id="PF08241">
    <property type="entry name" value="Methyltransf_11"/>
    <property type="match status" value="1"/>
</dbReference>
<dbReference type="GO" id="GO:0097697">
    <property type="term" value="F:tRNA (5-carboxymethoxyuridine(34)-5-O)-methyltransferase activity"/>
    <property type="evidence" value="ECO:0007669"/>
    <property type="project" value="UniProtKB-UniRule"/>
</dbReference>
<keyword evidence="1 4" id="KW-0489">Methyltransferase</keyword>
<dbReference type="CDD" id="cd02440">
    <property type="entry name" value="AdoMet_MTases"/>
    <property type="match status" value="1"/>
</dbReference>
<feature type="binding site" evidence="4">
    <location>
        <position position="73"/>
    </location>
    <ligand>
        <name>S-adenosyl-L-methionine</name>
        <dbReference type="ChEBI" id="CHEBI:59789"/>
    </ligand>
</feature>
<dbReference type="AlphaFoldDB" id="A0A432ZN08"/>
<dbReference type="InterPro" id="IPR029063">
    <property type="entry name" value="SAM-dependent_MTases_sf"/>
</dbReference>
<name>A0A432ZN08_9GAMM</name>
<comment type="function">
    <text evidence="4">Catalyzes the methylation of 5-carboxymethoxyuridine (cmo5U) to form 5-methoxycarbonylmethoxyuridine (mcmo5U) at position 34 in tRNAs.</text>
</comment>
<dbReference type="RefSeq" id="WP_126824868.1">
    <property type="nucleotide sequence ID" value="NZ_PIQG01000001.1"/>
</dbReference>
<dbReference type="GO" id="GO:0006400">
    <property type="term" value="P:tRNA modification"/>
    <property type="evidence" value="ECO:0007669"/>
    <property type="project" value="UniProtKB-UniRule"/>
</dbReference>
<dbReference type="GO" id="GO:0032259">
    <property type="term" value="P:methylation"/>
    <property type="evidence" value="ECO:0007669"/>
    <property type="project" value="UniProtKB-KW"/>
</dbReference>
<organism evidence="6 7">
    <name type="scientific">Pseudidiomarina taiwanensis</name>
    <dbReference type="NCBI Taxonomy" id="337250"/>
    <lineage>
        <taxon>Bacteria</taxon>
        <taxon>Pseudomonadati</taxon>
        <taxon>Pseudomonadota</taxon>
        <taxon>Gammaproteobacteria</taxon>
        <taxon>Alteromonadales</taxon>
        <taxon>Idiomarinaceae</taxon>
        <taxon>Pseudidiomarina</taxon>
    </lineage>
</organism>
<dbReference type="PANTHER" id="PTHR43464">
    <property type="entry name" value="METHYLTRANSFERASE"/>
    <property type="match status" value="1"/>
</dbReference>
<evidence type="ECO:0000313" key="6">
    <source>
        <dbReference type="EMBL" id="RUO79260.1"/>
    </source>
</evidence>
<dbReference type="Proteomes" id="UP000288279">
    <property type="component" value="Unassembled WGS sequence"/>
</dbReference>
<evidence type="ECO:0000256" key="4">
    <source>
        <dbReference type="HAMAP-Rule" id="MF_02057"/>
    </source>
</evidence>
<evidence type="ECO:0000256" key="3">
    <source>
        <dbReference type="ARBA" id="ARBA00022691"/>
    </source>
</evidence>
<comment type="caution">
    <text evidence="6">The sequence shown here is derived from an EMBL/GenBank/DDBJ whole genome shotgun (WGS) entry which is preliminary data.</text>
</comment>
<feature type="binding site" evidence="4">
    <location>
        <position position="28"/>
    </location>
    <ligand>
        <name>S-adenosyl-L-methionine</name>
        <dbReference type="ChEBI" id="CHEBI:59789"/>
    </ligand>
</feature>
<keyword evidence="3 4" id="KW-0949">S-adenosyl-L-methionine</keyword>
<dbReference type="GO" id="GO:0008757">
    <property type="term" value="F:S-adenosylmethionine-dependent methyltransferase activity"/>
    <property type="evidence" value="ECO:0007669"/>
    <property type="project" value="InterPro"/>
</dbReference>
<keyword evidence="7" id="KW-1185">Reference proteome</keyword>
<dbReference type="Gene3D" id="3.40.50.150">
    <property type="entry name" value="Vaccinia Virus protein VP39"/>
    <property type="match status" value="1"/>
</dbReference>
<sequence>MSKNDQSFADIAGKFNRNIYGTPKGQLRLAVLKRDLSSLARSETQLNILDVGAGLGQISELFAKAGHSITHSDVAEPMLEQAQQRHREAGLASQYRYRLASLQELACEPQQYDLVLCHAVLEWLAKPHEAIAQLTQLTKPQGRISLMFYNRDAKRLANILYGNFDYVQNDLQVKKRVRLSPQQPLAPAEVESWIQAEGLVIEQQTGVRCFYDYLKTPPPAEQMPQLLELELAYNQQSPYRELGRYQHWLMRKP</sequence>
<dbReference type="EC" id="2.1.1.-" evidence="4"/>
<dbReference type="PANTHER" id="PTHR43464:SF19">
    <property type="entry name" value="UBIQUINONE BIOSYNTHESIS O-METHYLTRANSFERASE, MITOCHONDRIAL"/>
    <property type="match status" value="1"/>
</dbReference>
<feature type="binding site" evidence="4">
    <location>
        <begin position="52"/>
        <end position="53"/>
    </location>
    <ligand>
        <name>S-adenosyl-L-methionine</name>
        <dbReference type="ChEBI" id="CHEBI:59789"/>
    </ligand>
</feature>
<feature type="domain" description="Methyltransferase type 11" evidence="5">
    <location>
        <begin position="49"/>
        <end position="144"/>
    </location>
</feature>
<accession>A0A432ZN08</accession>
<evidence type="ECO:0000259" key="5">
    <source>
        <dbReference type="Pfam" id="PF08241"/>
    </source>
</evidence>
<dbReference type="InterPro" id="IPR033664">
    <property type="entry name" value="Cmo5U_methylTrfase"/>
</dbReference>
<evidence type="ECO:0000256" key="2">
    <source>
        <dbReference type="ARBA" id="ARBA00022679"/>
    </source>
</evidence>
<dbReference type="SUPFAM" id="SSF53335">
    <property type="entry name" value="S-adenosyl-L-methionine-dependent methyltransferases"/>
    <property type="match status" value="1"/>
</dbReference>
<proteinExistence type="inferred from homology"/>
<keyword evidence="4" id="KW-0819">tRNA processing</keyword>
<reference evidence="6 7" key="1">
    <citation type="journal article" date="2011" name="Front. Microbiol.">
        <title>Genomic signatures of strain selection and enhancement in Bacillus atrophaeus var. globigii, a historical biowarfare simulant.</title>
        <authorList>
            <person name="Gibbons H.S."/>
            <person name="Broomall S.M."/>
            <person name="McNew L.A."/>
            <person name="Daligault H."/>
            <person name="Chapman C."/>
            <person name="Bruce D."/>
            <person name="Karavis M."/>
            <person name="Krepps M."/>
            <person name="McGregor P.A."/>
            <person name="Hong C."/>
            <person name="Park K.H."/>
            <person name="Akmal A."/>
            <person name="Feldman A."/>
            <person name="Lin J.S."/>
            <person name="Chang W.E."/>
            <person name="Higgs B.W."/>
            <person name="Demirev P."/>
            <person name="Lindquist J."/>
            <person name="Liem A."/>
            <person name="Fochler E."/>
            <person name="Read T.D."/>
            <person name="Tapia R."/>
            <person name="Johnson S."/>
            <person name="Bishop-Lilly K.A."/>
            <person name="Detter C."/>
            <person name="Han C."/>
            <person name="Sozhamannan S."/>
            <person name="Rosenzweig C.N."/>
            <person name="Skowronski E.W."/>
        </authorList>
    </citation>
    <scope>NUCLEOTIDE SEQUENCE [LARGE SCALE GENOMIC DNA]</scope>
    <source>
        <strain evidence="6 7">PIT1</strain>
    </source>
</reference>
<comment type="caution">
    <text evidence="4">Lacks conserved residue(s) required for the propagation of feature annotation.</text>
</comment>
<gene>
    <name evidence="4" type="primary">cmoM</name>
    <name evidence="6" type="ORF">CWI83_01735</name>
</gene>
<keyword evidence="2 4" id="KW-0808">Transferase</keyword>
<comment type="catalytic activity">
    <reaction evidence="4">
        <text>5-carboxymethoxyuridine(34) in tRNA + S-adenosyl-L-methionine = 5-methoxycarbonylmethoxyuridine(34) in tRNA + S-adenosyl-L-homocysteine</text>
        <dbReference type="Rhea" id="RHEA:54080"/>
        <dbReference type="Rhea" id="RHEA-COMP:13383"/>
        <dbReference type="Rhea" id="RHEA-COMP:13781"/>
        <dbReference type="ChEBI" id="CHEBI:57856"/>
        <dbReference type="ChEBI" id="CHEBI:59789"/>
        <dbReference type="ChEBI" id="CHEBI:136879"/>
        <dbReference type="ChEBI" id="CHEBI:138053"/>
    </reaction>
</comment>
<dbReference type="EMBL" id="PIQG01000001">
    <property type="protein sequence ID" value="RUO79260.1"/>
    <property type="molecule type" value="Genomic_DNA"/>
</dbReference>
<evidence type="ECO:0000256" key="1">
    <source>
        <dbReference type="ARBA" id="ARBA00022603"/>
    </source>
</evidence>
<dbReference type="InterPro" id="IPR013216">
    <property type="entry name" value="Methyltransf_11"/>
</dbReference>